<accession>A0A9P7YZM0</accession>
<evidence type="ECO:0000256" key="6">
    <source>
        <dbReference type="ARBA" id="ARBA00049244"/>
    </source>
</evidence>
<evidence type="ECO:0000313" key="8">
    <source>
        <dbReference type="EMBL" id="KAG9242103.1"/>
    </source>
</evidence>
<dbReference type="SUPFAM" id="SSF56672">
    <property type="entry name" value="DNA/RNA polymerases"/>
    <property type="match status" value="1"/>
</dbReference>
<keyword evidence="4 8" id="KW-0239">DNA-directed DNA polymerase</keyword>
<keyword evidence="5" id="KW-0238">DNA-binding</keyword>
<organism evidence="8 9">
    <name type="scientific">Calycina marina</name>
    <dbReference type="NCBI Taxonomy" id="1763456"/>
    <lineage>
        <taxon>Eukaryota</taxon>
        <taxon>Fungi</taxon>
        <taxon>Dikarya</taxon>
        <taxon>Ascomycota</taxon>
        <taxon>Pezizomycotina</taxon>
        <taxon>Leotiomycetes</taxon>
        <taxon>Helotiales</taxon>
        <taxon>Pezizellaceae</taxon>
        <taxon>Calycina</taxon>
    </lineage>
</organism>
<dbReference type="GO" id="GO:0000166">
    <property type="term" value="F:nucleotide binding"/>
    <property type="evidence" value="ECO:0007669"/>
    <property type="project" value="InterPro"/>
</dbReference>
<keyword evidence="9" id="KW-1185">Reference proteome</keyword>
<dbReference type="Gene3D" id="3.90.1600.10">
    <property type="entry name" value="Palm domain of DNA polymerase"/>
    <property type="match status" value="1"/>
</dbReference>
<dbReference type="InterPro" id="IPR043502">
    <property type="entry name" value="DNA/RNA_pol_sf"/>
</dbReference>
<dbReference type="Pfam" id="PF00136">
    <property type="entry name" value="DNA_pol_B"/>
    <property type="match status" value="1"/>
</dbReference>
<dbReference type="InterPro" id="IPR023211">
    <property type="entry name" value="DNA_pol_palm_dom_sf"/>
</dbReference>
<dbReference type="AlphaFoldDB" id="A0A9P7YZM0"/>
<dbReference type="InterPro" id="IPR017964">
    <property type="entry name" value="DNA-dir_DNA_pol_B_CS"/>
</dbReference>
<dbReference type="InterPro" id="IPR050240">
    <property type="entry name" value="DNA_pol_type-B"/>
</dbReference>
<sequence length="62" mass="6341">SLKVLANSLYGSVGYDKSAVYSPSCAAAITAIGRHCVKMAARVLSGDGLVTLYGDTDSVMVS</sequence>
<proteinExistence type="predicted"/>
<dbReference type="GO" id="GO:0003677">
    <property type="term" value="F:DNA binding"/>
    <property type="evidence" value="ECO:0007669"/>
    <property type="project" value="UniProtKB-KW"/>
</dbReference>
<evidence type="ECO:0000256" key="1">
    <source>
        <dbReference type="ARBA" id="ARBA00012417"/>
    </source>
</evidence>
<evidence type="ECO:0000256" key="3">
    <source>
        <dbReference type="ARBA" id="ARBA00022695"/>
    </source>
</evidence>
<keyword evidence="3" id="KW-0548">Nucleotidyltransferase</keyword>
<dbReference type="GO" id="GO:0006261">
    <property type="term" value="P:DNA-templated DNA replication"/>
    <property type="evidence" value="ECO:0007669"/>
    <property type="project" value="TreeGrafter"/>
</dbReference>
<dbReference type="PROSITE" id="PS00116">
    <property type="entry name" value="DNA_POLYMERASE_B"/>
    <property type="match status" value="1"/>
</dbReference>
<evidence type="ECO:0000256" key="2">
    <source>
        <dbReference type="ARBA" id="ARBA00022679"/>
    </source>
</evidence>
<dbReference type="GO" id="GO:0003887">
    <property type="term" value="F:DNA-directed DNA polymerase activity"/>
    <property type="evidence" value="ECO:0007669"/>
    <property type="project" value="UniProtKB-KW"/>
</dbReference>
<dbReference type="EC" id="2.7.7.7" evidence="1"/>
<evidence type="ECO:0000256" key="5">
    <source>
        <dbReference type="ARBA" id="ARBA00023125"/>
    </source>
</evidence>
<comment type="catalytic activity">
    <reaction evidence="6">
        <text>DNA(n) + a 2'-deoxyribonucleoside 5'-triphosphate = DNA(n+1) + diphosphate</text>
        <dbReference type="Rhea" id="RHEA:22508"/>
        <dbReference type="Rhea" id="RHEA-COMP:17339"/>
        <dbReference type="Rhea" id="RHEA-COMP:17340"/>
        <dbReference type="ChEBI" id="CHEBI:33019"/>
        <dbReference type="ChEBI" id="CHEBI:61560"/>
        <dbReference type="ChEBI" id="CHEBI:173112"/>
        <dbReference type="EC" id="2.7.7.7"/>
    </reaction>
</comment>
<dbReference type="OrthoDB" id="4540587at2759"/>
<dbReference type="Proteomes" id="UP000887226">
    <property type="component" value="Unassembled WGS sequence"/>
</dbReference>
<feature type="non-terminal residue" evidence="8">
    <location>
        <position position="1"/>
    </location>
</feature>
<evidence type="ECO:0000313" key="9">
    <source>
        <dbReference type="Proteomes" id="UP000887226"/>
    </source>
</evidence>
<reference evidence="8" key="1">
    <citation type="journal article" date="2021" name="IMA Fungus">
        <title>Genomic characterization of three marine fungi, including Emericellopsis atlantica sp. nov. with signatures of a generalist lifestyle and marine biomass degradation.</title>
        <authorList>
            <person name="Hagestad O.C."/>
            <person name="Hou L."/>
            <person name="Andersen J.H."/>
            <person name="Hansen E.H."/>
            <person name="Altermark B."/>
            <person name="Li C."/>
            <person name="Kuhnert E."/>
            <person name="Cox R.J."/>
            <person name="Crous P.W."/>
            <person name="Spatafora J.W."/>
            <person name="Lail K."/>
            <person name="Amirebrahimi M."/>
            <person name="Lipzen A."/>
            <person name="Pangilinan J."/>
            <person name="Andreopoulos W."/>
            <person name="Hayes R.D."/>
            <person name="Ng V."/>
            <person name="Grigoriev I.V."/>
            <person name="Jackson S.A."/>
            <person name="Sutton T.D.S."/>
            <person name="Dobson A.D.W."/>
            <person name="Rama T."/>
        </authorList>
    </citation>
    <scope>NUCLEOTIDE SEQUENCE</scope>
    <source>
        <strain evidence="8">TRa3180A</strain>
    </source>
</reference>
<keyword evidence="2" id="KW-0808">Transferase</keyword>
<comment type="caution">
    <text evidence="8">The sequence shown here is derived from an EMBL/GenBank/DDBJ whole genome shotgun (WGS) entry which is preliminary data.</text>
</comment>
<protein>
    <recommendedName>
        <fullName evidence="1">DNA-directed DNA polymerase</fullName>
        <ecNumber evidence="1">2.7.7.7</ecNumber>
    </recommendedName>
</protein>
<name>A0A9P7YZM0_9HELO</name>
<dbReference type="PANTHER" id="PTHR10322">
    <property type="entry name" value="DNA POLYMERASE CATALYTIC SUBUNIT"/>
    <property type="match status" value="1"/>
</dbReference>
<gene>
    <name evidence="8" type="ORF">BJ878DRAFT_393164</name>
</gene>
<dbReference type="EMBL" id="MU254113">
    <property type="protein sequence ID" value="KAG9242103.1"/>
    <property type="molecule type" value="Genomic_DNA"/>
</dbReference>
<feature type="domain" description="DNA-directed DNA polymerase family B multifunctional" evidence="7">
    <location>
        <begin position="2"/>
        <end position="61"/>
    </location>
</feature>
<evidence type="ECO:0000259" key="7">
    <source>
        <dbReference type="Pfam" id="PF00136"/>
    </source>
</evidence>
<dbReference type="InterPro" id="IPR006134">
    <property type="entry name" value="DNA-dir_DNA_pol_B_multi_dom"/>
</dbReference>
<dbReference type="PANTHER" id="PTHR10322:SF23">
    <property type="entry name" value="DNA POLYMERASE DELTA CATALYTIC SUBUNIT"/>
    <property type="match status" value="1"/>
</dbReference>
<evidence type="ECO:0000256" key="4">
    <source>
        <dbReference type="ARBA" id="ARBA00022932"/>
    </source>
</evidence>
<feature type="non-terminal residue" evidence="8">
    <location>
        <position position="62"/>
    </location>
</feature>